<dbReference type="InterPro" id="IPR058625">
    <property type="entry name" value="MdtA-like_BSH"/>
</dbReference>
<dbReference type="Pfam" id="PF25967">
    <property type="entry name" value="RND-MFP_C"/>
    <property type="match status" value="1"/>
</dbReference>
<evidence type="ECO:0000259" key="6">
    <source>
        <dbReference type="Pfam" id="PF25917"/>
    </source>
</evidence>
<evidence type="ECO:0000256" key="4">
    <source>
        <dbReference type="ARBA" id="ARBA00023054"/>
    </source>
</evidence>
<dbReference type="Pfam" id="PF25917">
    <property type="entry name" value="BSH_RND"/>
    <property type="match status" value="1"/>
</dbReference>
<keyword evidence="4" id="KW-0175">Coiled coil</keyword>
<dbReference type="Gene3D" id="2.40.30.170">
    <property type="match status" value="1"/>
</dbReference>
<evidence type="ECO:0000259" key="8">
    <source>
        <dbReference type="Pfam" id="PF25967"/>
    </source>
</evidence>
<dbReference type="Gene3D" id="2.40.420.20">
    <property type="match status" value="1"/>
</dbReference>
<keyword evidence="10" id="KW-1185">Reference proteome</keyword>
<dbReference type="InterPro" id="IPR006143">
    <property type="entry name" value="RND_pump_MFP"/>
</dbReference>
<dbReference type="InterPro" id="IPR058792">
    <property type="entry name" value="Beta-barrel_RND_2"/>
</dbReference>
<name>A0A9X7N1Y3_PSEDE</name>
<dbReference type="Gene3D" id="1.10.287.470">
    <property type="entry name" value="Helix hairpin bin"/>
    <property type="match status" value="1"/>
</dbReference>
<evidence type="ECO:0000313" key="10">
    <source>
        <dbReference type="Proteomes" id="UP000326659"/>
    </source>
</evidence>
<evidence type="ECO:0000259" key="7">
    <source>
        <dbReference type="Pfam" id="PF25954"/>
    </source>
</evidence>
<proteinExistence type="inferred from homology"/>
<protein>
    <submittedName>
        <fullName evidence="9">Efflux RND transporter periplasmic adaptor subunit</fullName>
    </submittedName>
</protein>
<dbReference type="RefSeq" id="WP_151188303.1">
    <property type="nucleotide sequence ID" value="NZ_CP043626.1"/>
</dbReference>
<dbReference type="Pfam" id="PF25954">
    <property type="entry name" value="Beta-barrel_RND_2"/>
    <property type="match status" value="1"/>
</dbReference>
<organism evidence="9 10">
    <name type="scientific">Pseudomonas denitrificans</name>
    <dbReference type="NCBI Taxonomy" id="43306"/>
    <lineage>
        <taxon>Bacteria</taxon>
        <taxon>Pseudomonadati</taxon>
        <taxon>Pseudomonadota</taxon>
        <taxon>Gammaproteobacteria</taxon>
        <taxon>Pseudomonadales</taxon>
        <taxon>Pseudomonadaceae</taxon>
        <taxon>Halopseudomonas</taxon>
    </lineage>
</organism>
<dbReference type="Pfam" id="PF25876">
    <property type="entry name" value="HH_MFP_RND"/>
    <property type="match status" value="1"/>
</dbReference>
<dbReference type="PANTHER" id="PTHR30469">
    <property type="entry name" value="MULTIDRUG RESISTANCE PROTEIN MDTA"/>
    <property type="match status" value="1"/>
</dbReference>
<feature type="domain" description="CusB-like beta-barrel" evidence="7">
    <location>
        <begin position="205"/>
        <end position="273"/>
    </location>
</feature>
<evidence type="ECO:0000256" key="3">
    <source>
        <dbReference type="ARBA" id="ARBA00022448"/>
    </source>
</evidence>
<dbReference type="GO" id="GO:1990281">
    <property type="term" value="C:efflux pump complex"/>
    <property type="evidence" value="ECO:0007669"/>
    <property type="project" value="TreeGrafter"/>
</dbReference>
<dbReference type="Gene3D" id="2.40.50.100">
    <property type="match status" value="1"/>
</dbReference>
<dbReference type="InterPro" id="IPR058627">
    <property type="entry name" value="MdtA-like_C"/>
</dbReference>
<evidence type="ECO:0000256" key="2">
    <source>
        <dbReference type="ARBA" id="ARBA00009477"/>
    </source>
</evidence>
<dbReference type="OrthoDB" id="9806939at2"/>
<dbReference type="GO" id="GO:0015562">
    <property type="term" value="F:efflux transmembrane transporter activity"/>
    <property type="evidence" value="ECO:0007669"/>
    <property type="project" value="TreeGrafter"/>
</dbReference>
<evidence type="ECO:0000313" key="9">
    <source>
        <dbReference type="EMBL" id="QEY73531.1"/>
    </source>
</evidence>
<keyword evidence="3" id="KW-0813">Transport</keyword>
<dbReference type="SUPFAM" id="SSF111369">
    <property type="entry name" value="HlyD-like secretion proteins"/>
    <property type="match status" value="1"/>
</dbReference>
<evidence type="ECO:0000256" key="1">
    <source>
        <dbReference type="ARBA" id="ARBA00004196"/>
    </source>
</evidence>
<evidence type="ECO:0000259" key="5">
    <source>
        <dbReference type="Pfam" id="PF25876"/>
    </source>
</evidence>
<dbReference type="AlphaFoldDB" id="A0A9X7N1Y3"/>
<gene>
    <name evidence="9" type="ORF">F1C79_19035</name>
</gene>
<feature type="domain" description="Multidrug resistance protein MdtA-like alpha-helical hairpin" evidence="5">
    <location>
        <begin position="103"/>
        <end position="162"/>
    </location>
</feature>
<feature type="domain" description="Multidrug resistance protein MdtA-like C-terminal permuted SH3" evidence="8">
    <location>
        <begin position="328"/>
        <end position="363"/>
    </location>
</feature>
<reference evidence="9 10" key="1">
    <citation type="submission" date="2019-09" db="EMBL/GenBank/DDBJ databases">
        <title>Prosopis cineraria nodule microbiome.</title>
        <authorList>
            <person name="Chaluvadi S.R."/>
            <person name="Ali R."/>
            <person name="Wang X."/>
        </authorList>
    </citation>
    <scope>NUCLEOTIDE SEQUENCE [LARGE SCALE GENOMIC DNA]</scope>
    <source>
        <strain evidence="9 10">BG1</strain>
    </source>
</reference>
<accession>A0A9X7N1Y3</accession>
<dbReference type="InterPro" id="IPR058624">
    <property type="entry name" value="MdtA-like_HH"/>
</dbReference>
<dbReference type="KEGG" id="pden:F1C79_19035"/>
<dbReference type="PANTHER" id="PTHR30469:SF11">
    <property type="entry name" value="BLL4320 PROTEIN"/>
    <property type="match status" value="1"/>
</dbReference>
<feature type="domain" description="Multidrug resistance protein MdtA-like barrel-sandwich hybrid" evidence="6">
    <location>
        <begin position="69"/>
        <end position="189"/>
    </location>
</feature>
<comment type="subcellular location">
    <subcellularLocation>
        <location evidence="1">Cell envelope</location>
    </subcellularLocation>
</comment>
<sequence>MLRRMLIMLGVVAVIVAVLAGSKYLSIKKQIAMFSAPRPPVSVNAANAEERDWQSRLQAIGTLRAIQGVTLTAEVSGTVSAVQFVSGDKVKVGQPVVQLESDVEQATLRTAEADLGLAQVEYERGKSLVGRQAISKSEYDRLAAQLNRSTATVAQLRAALAKKRILAPFSGTIGIRQVDVGDYVSPGTEIVTLQDLTTLQVDFFLPEQDFPLLKRGQKVVVRVAAYPGQSFDAQIDAISPRVDNQTRNLLVRASMANPDGKLLPGMFANLEVQLPDSAPRIVVPETAVAFTLYGNSVYVVVPQKNKADDKDADVASTSQTKVTESSQKKLEVERRFVKTGERREGSVVILEGLKAGEEVVTSGQLKLDNGTAVAIVKDPQ</sequence>
<dbReference type="NCBIfam" id="TIGR01730">
    <property type="entry name" value="RND_mfp"/>
    <property type="match status" value="1"/>
</dbReference>
<dbReference type="Proteomes" id="UP000326659">
    <property type="component" value="Chromosome"/>
</dbReference>
<dbReference type="FunFam" id="2.40.30.170:FF:000010">
    <property type="entry name" value="Efflux RND transporter periplasmic adaptor subunit"/>
    <property type="match status" value="1"/>
</dbReference>
<comment type="similarity">
    <text evidence="2">Belongs to the membrane fusion protein (MFP) (TC 8.A.1) family.</text>
</comment>
<dbReference type="EMBL" id="CP043626">
    <property type="protein sequence ID" value="QEY73531.1"/>
    <property type="molecule type" value="Genomic_DNA"/>
</dbReference>